<sequence>MFRDVPLFFLKLYYVASADDDLRKLRNMINAINYFGRIV</sequence>
<evidence type="ECO:0000313" key="2">
    <source>
        <dbReference type="Proteomes" id="UP000053586"/>
    </source>
</evidence>
<keyword evidence="2" id="KW-1185">Reference proteome</keyword>
<proteinExistence type="predicted"/>
<evidence type="ECO:0000313" key="1">
    <source>
        <dbReference type="EMBL" id="GAB56956.1"/>
    </source>
</evidence>
<reference evidence="1 2" key="2">
    <citation type="journal article" date="2017" name="Antonie Van Leeuwenhoek">
        <title>Rhizobium rhizosphaerae sp. nov., a novel species isolated from rice rhizosphere.</title>
        <authorList>
            <person name="Zhao J.J."/>
            <person name="Zhang J."/>
            <person name="Zhang R.J."/>
            <person name="Zhang C.W."/>
            <person name="Yin H.Q."/>
            <person name="Zhang X.X."/>
        </authorList>
    </citation>
    <scope>NUCLEOTIDE SEQUENCE [LARGE SCALE GENOMIC DNA]</scope>
    <source>
        <strain evidence="1 2">ACAM 611</strain>
    </source>
</reference>
<dbReference type="AlphaFoldDB" id="H5TF29"/>
<reference evidence="1 2" key="1">
    <citation type="journal article" date="2012" name="J. Bacteriol.">
        <title>Genome sequence of proteorhodopsin-containing sea ice bacterium Glaciecola punicea ACAM 611T.</title>
        <authorList>
            <person name="Qin Q.-L."/>
            <person name="Xie B.-B."/>
            <person name="Shu Y.-L."/>
            <person name="Rong J.-C."/>
            <person name="Zhao D.-L."/>
            <person name="Zhang X.-Y."/>
            <person name="Chen X.-L."/>
            <person name="Zhou B.-C."/>
            <person name="Zhanga Y.-Z."/>
        </authorList>
    </citation>
    <scope>NUCLEOTIDE SEQUENCE [LARGE SCALE GENOMIC DNA]</scope>
    <source>
        <strain evidence="1 2">ACAM 611</strain>
    </source>
</reference>
<gene>
    <name evidence="1" type="ORF">GPUN_2842</name>
</gene>
<comment type="caution">
    <text evidence="1">The sequence shown here is derived from an EMBL/GenBank/DDBJ whole genome shotgun (WGS) entry which is preliminary data.</text>
</comment>
<accession>H5TF29</accession>
<protein>
    <submittedName>
        <fullName evidence="1">Uncharacterized protein</fullName>
    </submittedName>
</protein>
<name>H5TF29_9ALTE</name>
<organism evidence="1 2">
    <name type="scientific">Glaciecola punicea ACAM 611</name>
    <dbReference type="NCBI Taxonomy" id="1121923"/>
    <lineage>
        <taxon>Bacteria</taxon>
        <taxon>Pseudomonadati</taxon>
        <taxon>Pseudomonadota</taxon>
        <taxon>Gammaproteobacteria</taxon>
        <taxon>Alteromonadales</taxon>
        <taxon>Alteromonadaceae</taxon>
        <taxon>Glaciecola</taxon>
    </lineage>
</organism>
<dbReference type="Proteomes" id="UP000053586">
    <property type="component" value="Unassembled WGS sequence"/>
</dbReference>
<dbReference type="EMBL" id="BAET01000033">
    <property type="protein sequence ID" value="GAB56956.1"/>
    <property type="molecule type" value="Genomic_DNA"/>
</dbReference>